<dbReference type="PRINTS" id="PR00344">
    <property type="entry name" value="BCTRLSENSOR"/>
</dbReference>
<evidence type="ECO:0000256" key="3">
    <source>
        <dbReference type="ARBA" id="ARBA00022553"/>
    </source>
</evidence>
<dbReference type="SUPFAM" id="SSF47384">
    <property type="entry name" value="Homodimeric domain of signal transducing histidine kinase"/>
    <property type="match status" value="1"/>
</dbReference>
<keyword evidence="6" id="KW-0808">Transferase</keyword>
<comment type="caution">
    <text evidence="6">The sequence shown here is derived from an EMBL/GenBank/DDBJ whole genome shotgun (WGS) entry which is preliminary data.</text>
</comment>
<dbReference type="SMART" id="SM00387">
    <property type="entry name" value="HATPase_c"/>
    <property type="match status" value="1"/>
</dbReference>
<dbReference type="Gene3D" id="1.10.287.130">
    <property type="match status" value="1"/>
</dbReference>
<sequence>MTAHGDTDPSEAPRAQGPATPEPSPAMAAQLYAVLQRFSQAIVVFGPDDRVVFANDRYHEMFPRSPAAGVILGWRFEDLLRHSIAAGQVPQAEADPEAYIARRLSQRGIAREGLIGDRWYRAVEERIPGGGIVLSYSDITDRRLVEEELRRKSAILSAAMEAVPGGFMVMDERFNFVVWSRNWPAIGGATDEIIRAYPNMPDLARWQSRRGDYDAIRLDPAQFDAQAVAAVPWLGRLLALQAARPPQLTPSEEERELLVQWQLLRYRAEGRPDGERAEGSGTIHIGGEDGRIVEFRRNRMPGLGWVSIYNDVTERYRHEEETARAHAETARALQELRDTQESLVQAEKLASLGELVAGVAHELNTPVGISYTAATFLADRLREFRDDLANGPPRRTALMDFLDLVEETANLMTVNAGRASRLVQSFKNIAVDQTSDERRVLSLKPYLEEIAISLGPQWKRPGHVLTIDCPAGLVLDTYPGALSQVLTNLIVNATLHAYAPGQAGRLTITVSPLPSPPPAAGRLAVEHVEILFADDGKGIPADALPRIFDPFFTTRRGAGSTGLGLNIVFNLVTRTLGGRIEVDSAPGRGTRFFLRLPKVAPQPPAAAPPAAPVGSAPIGSVPIGPASAGR</sequence>
<dbReference type="GO" id="GO:0000155">
    <property type="term" value="F:phosphorelay sensor kinase activity"/>
    <property type="evidence" value="ECO:0007669"/>
    <property type="project" value="InterPro"/>
</dbReference>
<dbReference type="Pfam" id="PF12860">
    <property type="entry name" value="PAS_7"/>
    <property type="match status" value="2"/>
</dbReference>
<protein>
    <recommendedName>
        <fullName evidence="2">histidine kinase</fullName>
        <ecNumber evidence="2">2.7.13.3</ecNumber>
    </recommendedName>
</protein>
<dbReference type="SUPFAM" id="SSF55874">
    <property type="entry name" value="ATPase domain of HSP90 chaperone/DNA topoisomerase II/histidine kinase"/>
    <property type="match status" value="1"/>
</dbReference>
<evidence type="ECO:0000256" key="2">
    <source>
        <dbReference type="ARBA" id="ARBA00012438"/>
    </source>
</evidence>
<evidence type="ECO:0000256" key="4">
    <source>
        <dbReference type="SAM" id="MobiDB-lite"/>
    </source>
</evidence>
<feature type="domain" description="Histidine kinase" evidence="5">
    <location>
        <begin position="358"/>
        <end position="600"/>
    </location>
</feature>
<evidence type="ECO:0000313" key="7">
    <source>
        <dbReference type="Proteomes" id="UP000318050"/>
    </source>
</evidence>
<gene>
    <name evidence="6" type="ORF">FBZ92_10588</name>
</gene>
<proteinExistence type="predicted"/>
<name>A0A560ISV7_9PROT</name>
<dbReference type="Pfam" id="PF02518">
    <property type="entry name" value="HATPase_c"/>
    <property type="match status" value="1"/>
</dbReference>
<evidence type="ECO:0000259" key="5">
    <source>
        <dbReference type="PROSITE" id="PS50109"/>
    </source>
</evidence>
<dbReference type="SUPFAM" id="SSF55785">
    <property type="entry name" value="PYP-like sensor domain (PAS domain)"/>
    <property type="match status" value="2"/>
</dbReference>
<dbReference type="Proteomes" id="UP000318050">
    <property type="component" value="Unassembled WGS sequence"/>
</dbReference>
<dbReference type="InterPro" id="IPR036097">
    <property type="entry name" value="HisK_dim/P_sf"/>
</dbReference>
<dbReference type="InterPro" id="IPR003594">
    <property type="entry name" value="HATPase_dom"/>
</dbReference>
<evidence type="ECO:0000313" key="6">
    <source>
        <dbReference type="EMBL" id="TWB62153.1"/>
    </source>
</evidence>
<dbReference type="InterPro" id="IPR003661">
    <property type="entry name" value="HisK_dim/P_dom"/>
</dbReference>
<dbReference type="CDD" id="cd00082">
    <property type="entry name" value="HisKA"/>
    <property type="match status" value="1"/>
</dbReference>
<accession>A0A560ISV7</accession>
<dbReference type="InterPro" id="IPR004358">
    <property type="entry name" value="Sig_transdc_His_kin-like_C"/>
</dbReference>
<keyword evidence="3" id="KW-0597">Phosphoprotein</keyword>
<dbReference type="PANTHER" id="PTHR43065">
    <property type="entry name" value="SENSOR HISTIDINE KINASE"/>
    <property type="match status" value="1"/>
</dbReference>
<dbReference type="Gene3D" id="3.30.565.10">
    <property type="entry name" value="Histidine kinase-like ATPase, C-terminal domain"/>
    <property type="match status" value="1"/>
</dbReference>
<dbReference type="EC" id="2.7.13.3" evidence="2"/>
<dbReference type="PROSITE" id="PS50109">
    <property type="entry name" value="HIS_KIN"/>
    <property type="match status" value="1"/>
</dbReference>
<reference evidence="6 7" key="1">
    <citation type="submission" date="2019-06" db="EMBL/GenBank/DDBJ databases">
        <title>Genomic Encyclopedia of Type Strains, Phase IV (KMG-V): Genome sequencing to study the core and pangenomes of soil and plant-associated prokaryotes.</title>
        <authorList>
            <person name="Whitman W."/>
        </authorList>
    </citation>
    <scope>NUCLEOTIDE SEQUENCE [LARGE SCALE GENOMIC DNA]</scope>
    <source>
        <strain evidence="6 7">BR 11140</strain>
    </source>
</reference>
<organism evidence="6 7">
    <name type="scientific">Nitrospirillum amazonense</name>
    <dbReference type="NCBI Taxonomy" id="28077"/>
    <lineage>
        <taxon>Bacteria</taxon>
        <taxon>Pseudomonadati</taxon>
        <taxon>Pseudomonadota</taxon>
        <taxon>Alphaproteobacteria</taxon>
        <taxon>Rhodospirillales</taxon>
        <taxon>Azospirillaceae</taxon>
        <taxon>Nitrospirillum</taxon>
    </lineage>
</organism>
<dbReference type="OrthoDB" id="7325042at2"/>
<dbReference type="EMBL" id="VITT01000005">
    <property type="protein sequence ID" value="TWB62153.1"/>
    <property type="molecule type" value="Genomic_DNA"/>
</dbReference>
<feature type="region of interest" description="Disordered" evidence="4">
    <location>
        <begin position="1"/>
        <end position="24"/>
    </location>
</feature>
<keyword evidence="6" id="KW-0418">Kinase</keyword>
<evidence type="ECO:0000256" key="1">
    <source>
        <dbReference type="ARBA" id="ARBA00000085"/>
    </source>
</evidence>
<dbReference type="AlphaFoldDB" id="A0A560ISV7"/>
<dbReference type="InterPro" id="IPR005467">
    <property type="entry name" value="His_kinase_dom"/>
</dbReference>
<dbReference type="InterPro" id="IPR036890">
    <property type="entry name" value="HATPase_C_sf"/>
</dbReference>
<dbReference type="PANTHER" id="PTHR43065:SF47">
    <property type="match status" value="1"/>
</dbReference>
<dbReference type="InterPro" id="IPR035965">
    <property type="entry name" value="PAS-like_dom_sf"/>
</dbReference>
<comment type="catalytic activity">
    <reaction evidence="1">
        <text>ATP + protein L-histidine = ADP + protein N-phospho-L-histidine.</text>
        <dbReference type="EC" id="2.7.13.3"/>
    </reaction>
</comment>
<feature type="region of interest" description="Disordered" evidence="4">
    <location>
        <begin position="604"/>
        <end position="630"/>
    </location>
</feature>
<dbReference type="Gene3D" id="3.30.450.20">
    <property type="entry name" value="PAS domain"/>
    <property type="match status" value="1"/>
</dbReference>